<dbReference type="RefSeq" id="WP_091054362.1">
    <property type="nucleotide sequence ID" value="NZ_FNGF01000010.1"/>
</dbReference>
<proteinExistence type="predicted"/>
<dbReference type="AlphaFoldDB" id="A0A1G9MY55"/>
<keyword evidence="2" id="KW-1185">Reference proteome</keyword>
<accession>A0A1G9MY55</accession>
<evidence type="ECO:0000313" key="1">
    <source>
        <dbReference type="EMBL" id="SDL79202.1"/>
    </source>
</evidence>
<dbReference type="Proteomes" id="UP000198662">
    <property type="component" value="Unassembled WGS sequence"/>
</dbReference>
<protein>
    <submittedName>
        <fullName evidence="1">Uncharacterized protein</fullName>
    </submittedName>
</protein>
<evidence type="ECO:0000313" key="2">
    <source>
        <dbReference type="Proteomes" id="UP000198662"/>
    </source>
</evidence>
<sequence length="141" mass="15836">MNRVEFLLTSENGPLEIKVDGVLLQEHLRRAELPSARADGQADLAGSYAGLTRLDLIRWPSRHFLGSPALTTTGDDTVLLGCDCGDWGCWPLSTNVHLTPATVTWIDFTNEHRPNWDRSTLRPFTFQRPQYESALRATELT</sequence>
<dbReference type="STRING" id="380244.SAMN05216298_0035"/>
<gene>
    <name evidence="1" type="ORF">SAMN05216298_0035</name>
</gene>
<organism evidence="1 2">
    <name type="scientific">Glycomyces sambucus</name>
    <dbReference type="NCBI Taxonomy" id="380244"/>
    <lineage>
        <taxon>Bacteria</taxon>
        <taxon>Bacillati</taxon>
        <taxon>Actinomycetota</taxon>
        <taxon>Actinomycetes</taxon>
        <taxon>Glycomycetales</taxon>
        <taxon>Glycomycetaceae</taxon>
        <taxon>Glycomyces</taxon>
    </lineage>
</organism>
<dbReference type="EMBL" id="FNGF01000010">
    <property type="protein sequence ID" value="SDL79202.1"/>
    <property type="molecule type" value="Genomic_DNA"/>
</dbReference>
<reference evidence="2" key="1">
    <citation type="submission" date="2016-10" db="EMBL/GenBank/DDBJ databases">
        <authorList>
            <person name="Varghese N."/>
            <person name="Submissions S."/>
        </authorList>
    </citation>
    <scope>NUCLEOTIDE SEQUENCE [LARGE SCALE GENOMIC DNA]</scope>
    <source>
        <strain evidence="2">CGMCC 4.3147</strain>
    </source>
</reference>
<dbReference type="OrthoDB" id="342114at2"/>
<name>A0A1G9MY55_9ACTN</name>